<dbReference type="NCBIfam" id="TIGR02469">
    <property type="entry name" value="CbiT"/>
    <property type="match status" value="1"/>
</dbReference>
<organism evidence="8 9">
    <name type="scientific">Chitinophaga agri</name>
    <dbReference type="NCBI Taxonomy" id="2703787"/>
    <lineage>
        <taxon>Bacteria</taxon>
        <taxon>Pseudomonadati</taxon>
        <taxon>Bacteroidota</taxon>
        <taxon>Chitinophagia</taxon>
        <taxon>Chitinophagales</taxon>
        <taxon>Chitinophagaceae</taxon>
        <taxon>Chitinophaga</taxon>
    </lineage>
</organism>
<dbReference type="GO" id="GO:0009236">
    <property type="term" value="P:cobalamin biosynthetic process"/>
    <property type="evidence" value="ECO:0007669"/>
    <property type="project" value="UniProtKB-UniPathway"/>
</dbReference>
<keyword evidence="3 8" id="KW-0489">Methyltransferase</keyword>
<accession>A0A6B9Z9I8</accession>
<name>A0A6B9Z9I8_9BACT</name>
<dbReference type="Gene3D" id="3.40.1010.10">
    <property type="entry name" value="Cobalt-precorrin-4 Transmethylase, Domain 1"/>
    <property type="match status" value="1"/>
</dbReference>
<keyword evidence="5" id="KW-0949">S-adenosyl-L-methionine</keyword>
<dbReference type="PANTHER" id="PTHR43182">
    <property type="entry name" value="COBALT-PRECORRIN-6B C(15)-METHYLTRANSFERASE (DECARBOXYLATING)"/>
    <property type="match status" value="1"/>
</dbReference>
<evidence type="ECO:0000256" key="4">
    <source>
        <dbReference type="ARBA" id="ARBA00022679"/>
    </source>
</evidence>
<evidence type="ECO:0000256" key="2">
    <source>
        <dbReference type="ARBA" id="ARBA00022573"/>
    </source>
</evidence>
<feature type="domain" description="O-methyltransferase C-terminal" evidence="7">
    <location>
        <begin position="242"/>
        <end position="357"/>
    </location>
</feature>
<evidence type="ECO:0000256" key="3">
    <source>
        <dbReference type="ARBA" id="ARBA00022603"/>
    </source>
</evidence>
<dbReference type="UniPathway" id="UPA00148"/>
<reference evidence="8 9" key="1">
    <citation type="submission" date="2020-01" db="EMBL/GenBank/DDBJ databases">
        <title>Complete genome sequence of Chitinophaga sp. H33E-04 isolated from quinoa roots.</title>
        <authorList>
            <person name="Weon H.-Y."/>
            <person name="Lee S.A."/>
        </authorList>
    </citation>
    <scope>NUCLEOTIDE SEQUENCE [LARGE SCALE GENOMIC DNA]</scope>
    <source>
        <strain evidence="8 9">H33E-04</strain>
    </source>
</reference>
<dbReference type="Proteomes" id="UP000476411">
    <property type="component" value="Chromosome"/>
</dbReference>
<evidence type="ECO:0000313" key="9">
    <source>
        <dbReference type="Proteomes" id="UP000476411"/>
    </source>
</evidence>
<sequence length="398" mass="44605">MEYIVIGISNHPHSVLPEGAMEIVPHYKVFSGGKRHYELVKEQLPEKHEWIDIRSDMPGLFRQYRARNEDVVIFASGDPLFYGFAATIQKYDPGADMQIYPYFNSIQLLCHQLNFAYAHVVNTSIHGRSWEELDQALIKQSQSIGVLTDGTKTPAAVAARMLEYGFDNYAMYVGEDLEGTAGKIVFSEHIKDMTDYKAHTLNCVLLNKKSPKPASYGIPDNSFHGLEGRPNMITKMPVRMVSLAQLDLSARRTFWDIGFCTGSVSIEARRQYPHLQIVAFEIRPECDALFEQNTRKHSTPGMTKVMGDFFAQDLAALPSPDAVFIGGHGNRLEALMKHLDQYLPAGAKVVINAVREDSITQFTATAAQLQYTLSAPMVITVDSHNPITILTAEKLYNE</sequence>
<dbReference type="InterPro" id="IPR000878">
    <property type="entry name" value="4pyrrol_Mease"/>
</dbReference>
<dbReference type="InterPro" id="IPR029063">
    <property type="entry name" value="SAM-dependent_MTases_sf"/>
</dbReference>
<keyword evidence="2" id="KW-0169">Cobalamin biosynthesis</keyword>
<dbReference type="Pfam" id="PF00590">
    <property type="entry name" value="TP_methylase"/>
    <property type="match status" value="1"/>
</dbReference>
<dbReference type="RefSeq" id="WP_162330222.1">
    <property type="nucleotide sequence ID" value="NZ_CP048113.1"/>
</dbReference>
<dbReference type="GO" id="GO:0008171">
    <property type="term" value="F:O-methyltransferase activity"/>
    <property type="evidence" value="ECO:0007669"/>
    <property type="project" value="InterPro"/>
</dbReference>
<dbReference type="Pfam" id="PF00891">
    <property type="entry name" value="Methyltransf_2"/>
    <property type="match status" value="1"/>
</dbReference>
<proteinExistence type="predicted"/>
<feature type="domain" description="Tetrapyrrole methylase" evidence="6">
    <location>
        <begin position="62"/>
        <end position="177"/>
    </location>
</feature>
<evidence type="ECO:0000259" key="6">
    <source>
        <dbReference type="Pfam" id="PF00590"/>
    </source>
</evidence>
<dbReference type="InterPro" id="IPR050714">
    <property type="entry name" value="Cobalamin_biosynth_MTase"/>
</dbReference>
<dbReference type="GO" id="GO:0032259">
    <property type="term" value="P:methylation"/>
    <property type="evidence" value="ECO:0007669"/>
    <property type="project" value="UniProtKB-KW"/>
</dbReference>
<dbReference type="InterPro" id="IPR014008">
    <property type="entry name" value="Cbl_synth_MTase_CbiT"/>
</dbReference>
<dbReference type="SUPFAM" id="SSF53335">
    <property type="entry name" value="S-adenosyl-L-methionine-dependent methyltransferases"/>
    <property type="match status" value="1"/>
</dbReference>
<evidence type="ECO:0000256" key="1">
    <source>
        <dbReference type="ARBA" id="ARBA00004953"/>
    </source>
</evidence>
<evidence type="ECO:0000256" key="5">
    <source>
        <dbReference type="ARBA" id="ARBA00022691"/>
    </source>
</evidence>
<dbReference type="PIRSF" id="PIRSF036428">
    <property type="entry name" value="CobL"/>
    <property type="match status" value="1"/>
</dbReference>
<protein>
    <submittedName>
        <fullName evidence="8">Precorrin-6y C5,15-methyltransferase (Decarboxylating) subunit CbiE</fullName>
    </submittedName>
</protein>
<comment type="pathway">
    <text evidence="1">Cofactor biosynthesis; adenosylcobalamin biosynthesis.</text>
</comment>
<dbReference type="AlphaFoldDB" id="A0A6B9Z9I8"/>
<dbReference type="EMBL" id="CP048113">
    <property type="protein sequence ID" value="QHS58519.1"/>
    <property type="molecule type" value="Genomic_DNA"/>
</dbReference>
<dbReference type="CDD" id="cd02440">
    <property type="entry name" value="AdoMet_MTases"/>
    <property type="match status" value="1"/>
</dbReference>
<dbReference type="GO" id="GO:0008276">
    <property type="term" value="F:protein methyltransferase activity"/>
    <property type="evidence" value="ECO:0007669"/>
    <property type="project" value="InterPro"/>
</dbReference>
<gene>
    <name evidence="8" type="primary">cbiE</name>
    <name evidence="8" type="ORF">GWR21_02575</name>
</gene>
<dbReference type="PANTHER" id="PTHR43182:SF1">
    <property type="entry name" value="COBALT-PRECORRIN-7 C(5)-METHYLTRANSFERASE"/>
    <property type="match status" value="1"/>
</dbReference>
<dbReference type="InterPro" id="IPR035996">
    <property type="entry name" value="4pyrrol_Methylase_sf"/>
</dbReference>
<dbReference type="InterPro" id="IPR006365">
    <property type="entry name" value="Cbl_synth_CobL"/>
</dbReference>
<dbReference type="CDD" id="cd11644">
    <property type="entry name" value="Precorrin-6Y-MT"/>
    <property type="match status" value="1"/>
</dbReference>
<dbReference type="NCBIfam" id="TIGR02467">
    <property type="entry name" value="CbiE"/>
    <property type="match status" value="1"/>
</dbReference>
<dbReference type="KEGG" id="chih:GWR21_02575"/>
<dbReference type="InterPro" id="IPR014777">
    <property type="entry name" value="4pyrrole_Mease_sub1"/>
</dbReference>
<dbReference type="SUPFAM" id="SSF53790">
    <property type="entry name" value="Tetrapyrrole methylase"/>
    <property type="match status" value="1"/>
</dbReference>
<keyword evidence="9" id="KW-1185">Reference proteome</keyword>
<evidence type="ECO:0000259" key="7">
    <source>
        <dbReference type="Pfam" id="PF00891"/>
    </source>
</evidence>
<keyword evidence="4 8" id="KW-0808">Transferase</keyword>
<dbReference type="InterPro" id="IPR012818">
    <property type="entry name" value="CbiE"/>
</dbReference>
<dbReference type="InterPro" id="IPR001077">
    <property type="entry name" value="COMT_C"/>
</dbReference>
<dbReference type="Gene3D" id="3.40.50.150">
    <property type="entry name" value="Vaccinia Virus protein VP39"/>
    <property type="match status" value="1"/>
</dbReference>
<evidence type="ECO:0000313" key="8">
    <source>
        <dbReference type="EMBL" id="QHS58519.1"/>
    </source>
</evidence>